<evidence type="ECO:0000313" key="4">
    <source>
        <dbReference type="Proteomes" id="UP000053593"/>
    </source>
</evidence>
<name>A0A0D0BUV0_9AGAR</name>
<dbReference type="OrthoDB" id="2332199at2759"/>
<feature type="region of interest" description="Disordered" evidence="1">
    <location>
        <begin position="344"/>
        <end position="383"/>
    </location>
</feature>
<protein>
    <submittedName>
        <fullName evidence="3">Uncharacterized protein</fullName>
    </submittedName>
</protein>
<feature type="compositionally biased region" description="Polar residues" evidence="1">
    <location>
        <begin position="352"/>
        <end position="383"/>
    </location>
</feature>
<accession>A0A0D0BUV0</accession>
<feature type="transmembrane region" description="Helical" evidence="2">
    <location>
        <begin position="108"/>
        <end position="128"/>
    </location>
</feature>
<gene>
    <name evidence="3" type="ORF">GYMLUDRAFT_74540</name>
</gene>
<reference evidence="3 4" key="1">
    <citation type="submission" date="2014-04" db="EMBL/GenBank/DDBJ databases">
        <title>Evolutionary Origins and Diversification of the Mycorrhizal Mutualists.</title>
        <authorList>
            <consortium name="DOE Joint Genome Institute"/>
            <consortium name="Mycorrhizal Genomics Consortium"/>
            <person name="Kohler A."/>
            <person name="Kuo A."/>
            <person name="Nagy L.G."/>
            <person name="Floudas D."/>
            <person name="Copeland A."/>
            <person name="Barry K.W."/>
            <person name="Cichocki N."/>
            <person name="Veneault-Fourrey C."/>
            <person name="LaButti K."/>
            <person name="Lindquist E.A."/>
            <person name="Lipzen A."/>
            <person name="Lundell T."/>
            <person name="Morin E."/>
            <person name="Murat C."/>
            <person name="Riley R."/>
            <person name="Ohm R."/>
            <person name="Sun H."/>
            <person name="Tunlid A."/>
            <person name="Henrissat B."/>
            <person name="Grigoriev I.V."/>
            <person name="Hibbett D.S."/>
            <person name="Martin F."/>
        </authorList>
    </citation>
    <scope>NUCLEOTIDE SEQUENCE [LARGE SCALE GENOMIC DNA]</scope>
    <source>
        <strain evidence="3 4">FD-317 M1</strain>
    </source>
</reference>
<feature type="transmembrane region" description="Helical" evidence="2">
    <location>
        <begin position="134"/>
        <end position="156"/>
    </location>
</feature>
<feature type="transmembrane region" description="Helical" evidence="2">
    <location>
        <begin position="12"/>
        <end position="31"/>
    </location>
</feature>
<dbReference type="EMBL" id="KN834780">
    <property type="protein sequence ID" value="KIK59286.1"/>
    <property type="molecule type" value="Genomic_DNA"/>
</dbReference>
<feature type="transmembrane region" description="Helical" evidence="2">
    <location>
        <begin position="168"/>
        <end position="186"/>
    </location>
</feature>
<keyword evidence="2" id="KW-0472">Membrane</keyword>
<evidence type="ECO:0000256" key="2">
    <source>
        <dbReference type="SAM" id="Phobius"/>
    </source>
</evidence>
<feature type="transmembrane region" description="Helical" evidence="2">
    <location>
        <begin position="51"/>
        <end position="69"/>
    </location>
</feature>
<proteinExistence type="predicted"/>
<evidence type="ECO:0000313" key="3">
    <source>
        <dbReference type="EMBL" id="KIK59286.1"/>
    </source>
</evidence>
<sequence length="399" mass="43413">MLQLSASPRCKAVALRLSGFVSLIAAVVLQIQTNSFAHPPGDSLTFSVDVHLLDFGLLVQIVFQLWWLFRTPLSRPSKLHIPDVEAAVEVAETQIGISGSSIPKACPFSYYMPYFVFGNICLAMWAVAMQRNSISLGQIVLLIAILPQLRIAFPALRTISEPVDKMTVLLSKLFMGTFIMYLWRTWASIDVGIPPSPSQKIHSGVVFTLLTVAPGPDPTIGVILIYVLLSLYLGSYQNSGWPNFFLLESGILASILAVEALVSRLDPAVPEVTVNACACSARLSGHARDEERSSLLGLPPFDDEHELQDVTVERFDGENGSSQGVHPQNRIRRDSTFLPETILDEDLHPDSDSTNPSSFKMSSTGGNQSGHSGSTNFSSQQGKGQVLSILSTFPGSLLR</sequence>
<feature type="transmembrane region" description="Helical" evidence="2">
    <location>
        <begin position="206"/>
        <end position="232"/>
    </location>
</feature>
<dbReference type="AlphaFoldDB" id="A0A0D0BUV0"/>
<dbReference type="HOGENOM" id="CLU_690896_0_0_1"/>
<keyword evidence="4" id="KW-1185">Reference proteome</keyword>
<evidence type="ECO:0000256" key="1">
    <source>
        <dbReference type="SAM" id="MobiDB-lite"/>
    </source>
</evidence>
<keyword evidence="2" id="KW-1133">Transmembrane helix</keyword>
<organism evidence="3 4">
    <name type="scientific">Collybiopsis luxurians FD-317 M1</name>
    <dbReference type="NCBI Taxonomy" id="944289"/>
    <lineage>
        <taxon>Eukaryota</taxon>
        <taxon>Fungi</taxon>
        <taxon>Dikarya</taxon>
        <taxon>Basidiomycota</taxon>
        <taxon>Agaricomycotina</taxon>
        <taxon>Agaricomycetes</taxon>
        <taxon>Agaricomycetidae</taxon>
        <taxon>Agaricales</taxon>
        <taxon>Marasmiineae</taxon>
        <taxon>Omphalotaceae</taxon>
        <taxon>Collybiopsis</taxon>
        <taxon>Collybiopsis luxurians</taxon>
    </lineage>
</organism>
<dbReference type="Proteomes" id="UP000053593">
    <property type="component" value="Unassembled WGS sequence"/>
</dbReference>
<keyword evidence="2" id="KW-0812">Transmembrane</keyword>